<dbReference type="Pfam" id="PF00300">
    <property type="entry name" value="His_Phos_1"/>
    <property type="match status" value="1"/>
</dbReference>
<dbReference type="EMBL" id="FPBV01000012">
    <property type="protein sequence ID" value="SFU89748.1"/>
    <property type="molecule type" value="Genomic_DNA"/>
</dbReference>
<dbReference type="GO" id="GO:0016791">
    <property type="term" value="F:phosphatase activity"/>
    <property type="evidence" value="ECO:0007669"/>
    <property type="project" value="TreeGrafter"/>
</dbReference>
<dbReference type="Gene3D" id="3.40.50.1240">
    <property type="entry name" value="Phosphoglycerate mutase-like"/>
    <property type="match status" value="1"/>
</dbReference>
<dbReference type="PANTHER" id="PTHR48100">
    <property type="entry name" value="BROAD-SPECIFICITY PHOSPHATASE YOR283W-RELATED"/>
    <property type="match status" value="1"/>
</dbReference>
<dbReference type="Proteomes" id="UP000183508">
    <property type="component" value="Unassembled WGS sequence"/>
</dbReference>
<reference evidence="6" key="1">
    <citation type="submission" date="2016-10" db="EMBL/GenBank/DDBJ databases">
        <authorList>
            <person name="Varghese N."/>
        </authorList>
    </citation>
    <scope>NUCLEOTIDE SEQUENCE [LARGE SCALE GENOMIC DNA]</scope>
    <source>
        <strain evidence="6">DSM 17980</strain>
    </source>
</reference>
<keyword evidence="2" id="KW-0413">Isomerase</keyword>
<dbReference type="GO" id="GO:0005737">
    <property type="term" value="C:cytoplasm"/>
    <property type="evidence" value="ECO:0007669"/>
    <property type="project" value="TreeGrafter"/>
</dbReference>
<dbReference type="InterPro" id="IPR013078">
    <property type="entry name" value="His_Pase_superF_clade-1"/>
</dbReference>
<dbReference type="InterPro" id="IPR050275">
    <property type="entry name" value="PGM_Phosphatase"/>
</dbReference>
<feature type="binding site" evidence="4">
    <location>
        <position position="58"/>
    </location>
    <ligand>
        <name>substrate</name>
    </ligand>
</feature>
<dbReference type="InterPro" id="IPR029033">
    <property type="entry name" value="His_PPase_superfam"/>
</dbReference>
<name>A0A1I7JX15_9BACL</name>
<evidence type="ECO:0000313" key="5">
    <source>
        <dbReference type="EMBL" id="SFU89748.1"/>
    </source>
</evidence>
<gene>
    <name evidence="5" type="ORF">SAMN05421543_11278</name>
</gene>
<dbReference type="STRING" id="392015.SAMN05421543_11278"/>
<evidence type="ECO:0000256" key="2">
    <source>
        <dbReference type="ARBA" id="ARBA00023235"/>
    </source>
</evidence>
<dbReference type="SMART" id="SM00855">
    <property type="entry name" value="PGAM"/>
    <property type="match status" value="1"/>
</dbReference>
<evidence type="ECO:0000313" key="6">
    <source>
        <dbReference type="Proteomes" id="UP000183508"/>
    </source>
</evidence>
<proteinExistence type="predicted"/>
<dbReference type="CDD" id="cd07067">
    <property type="entry name" value="HP_PGM_like"/>
    <property type="match status" value="1"/>
</dbReference>
<evidence type="ECO:0000256" key="3">
    <source>
        <dbReference type="PIRSR" id="PIRSR613078-1"/>
    </source>
</evidence>
<keyword evidence="1" id="KW-0324">Glycolysis</keyword>
<dbReference type="AlphaFoldDB" id="A0A1I7JX15"/>
<dbReference type="RefSeq" id="WP_074953127.1">
    <property type="nucleotide sequence ID" value="NZ_FPBV01000012.1"/>
</dbReference>
<accession>A0A1I7JX15</accession>
<dbReference type="PROSITE" id="PS00175">
    <property type="entry name" value="PG_MUTASE"/>
    <property type="match status" value="1"/>
</dbReference>
<organism evidence="5 6">
    <name type="scientific">Alicyclobacillus macrosporangiidus</name>
    <dbReference type="NCBI Taxonomy" id="392015"/>
    <lineage>
        <taxon>Bacteria</taxon>
        <taxon>Bacillati</taxon>
        <taxon>Bacillota</taxon>
        <taxon>Bacilli</taxon>
        <taxon>Bacillales</taxon>
        <taxon>Alicyclobacillaceae</taxon>
        <taxon>Alicyclobacillus</taxon>
    </lineage>
</organism>
<evidence type="ECO:0000256" key="1">
    <source>
        <dbReference type="ARBA" id="ARBA00023152"/>
    </source>
</evidence>
<feature type="binding site" evidence="4">
    <location>
        <begin position="8"/>
        <end position="15"/>
    </location>
    <ligand>
        <name>substrate</name>
    </ligand>
</feature>
<evidence type="ECO:0000256" key="4">
    <source>
        <dbReference type="PIRSR" id="PIRSR613078-2"/>
    </source>
</evidence>
<dbReference type="OrthoDB" id="9782128at2"/>
<dbReference type="InterPro" id="IPR001345">
    <property type="entry name" value="PG/BPGM_mutase_AS"/>
</dbReference>
<feature type="active site" description="Tele-phosphohistidine intermediate" evidence="3">
    <location>
        <position position="9"/>
    </location>
</feature>
<sequence length="207" mass="22878">MTELWIVRHGETDWNAEGRVQGWTDIPLNGKGLRQAARLADCLRATPFTVILSSDLVRAKATAEILATGRGIPLILDTDLRERCFGRLEGTRRDPRADARAVLPLPEDGAESEGQVRQRAERFLARVAASYPHARVLCVSHGGWIRALLRSIGIMDEVSLHNTGVTRLIHRDGQWQATAIDDVRHLQDDGTVRASQQTPSALPATRP</sequence>
<dbReference type="SUPFAM" id="SSF53254">
    <property type="entry name" value="Phosphoglycerate mutase-like"/>
    <property type="match status" value="1"/>
</dbReference>
<protein>
    <submittedName>
        <fullName evidence="5">Probable phosphoglycerate mutase</fullName>
    </submittedName>
</protein>
<feature type="active site" description="Proton donor/acceptor" evidence="3">
    <location>
        <position position="82"/>
    </location>
</feature>
<dbReference type="PANTHER" id="PTHR48100:SF1">
    <property type="entry name" value="HISTIDINE PHOSPHATASE FAMILY PROTEIN-RELATED"/>
    <property type="match status" value="1"/>
</dbReference>
<keyword evidence="6" id="KW-1185">Reference proteome</keyword>